<dbReference type="InterPro" id="IPR001624">
    <property type="entry name" value="FliE"/>
</dbReference>
<organism evidence="2 3">
    <name type="scientific">Candidatus Liberibacter africanus PTSAPSY</name>
    <dbReference type="NCBI Taxonomy" id="1277257"/>
    <lineage>
        <taxon>Bacteria</taxon>
        <taxon>Pseudomonadati</taxon>
        <taxon>Pseudomonadota</taxon>
        <taxon>Alphaproteobacteria</taxon>
        <taxon>Hyphomicrobiales</taxon>
        <taxon>Rhizobiaceae</taxon>
        <taxon>Liberibacter</taxon>
    </lineage>
</organism>
<dbReference type="PATRIC" id="fig|1277257.4.peg.379"/>
<proteinExistence type="predicted"/>
<dbReference type="Proteomes" id="UP000035503">
    <property type="component" value="Chromosome"/>
</dbReference>
<evidence type="ECO:0000256" key="1">
    <source>
        <dbReference type="ARBA" id="ARBA00023143"/>
    </source>
</evidence>
<evidence type="ECO:0000313" key="2">
    <source>
        <dbReference type="EMBL" id="AKK19981.1"/>
    </source>
</evidence>
<sequence length="107" mass="11555">MIEQIQGPINFVSHIDAIETPPYFTNSADENSGASSISFSSLLQDMAGEAIGNIKKAEDSSFSVLQGKTSMREAADYIMQAERVLNLSIALRDKVLSAVGEVSKMQI</sequence>
<keyword evidence="2" id="KW-0282">Flagellum</keyword>
<dbReference type="GO" id="GO:0005198">
    <property type="term" value="F:structural molecule activity"/>
    <property type="evidence" value="ECO:0007669"/>
    <property type="project" value="InterPro"/>
</dbReference>
<dbReference type="AlphaFoldDB" id="A0A0G3I295"/>
<evidence type="ECO:0000313" key="3">
    <source>
        <dbReference type="Proteomes" id="UP000035503"/>
    </source>
</evidence>
<gene>
    <name evidence="2" type="ORF">G293_01745</name>
</gene>
<dbReference type="GO" id="GO:0071973">
    <property type="term" value="P:bacterial-type flagellum-dependent cell motility"/>
    <property type="evidence" value="ECO:0007669"/>
    <property type="project" value="InterPro"/>
</dbReference>
<keyword evidence="1" id="KW-0975">Bacterial flagellum</keyword>
<accession>A0A0G3I295</accession>
<reference evidence="2 3" key="1">
    <citation type="journal article" date="2015" name="Genome Announc.">
        <title>Complete Genome Sequence of 'Candidatus Liberibacter africanus,' a Bacterium Associated with Citrus Huanglongbing.</title>
        <authorList>
            <person name="Lin H."/>
            <person name="Pietersen G."/>
            <person name="Han C."/>
            <person name="Read D.A."/>
            <person name="Lou B."/>
            <person name="Gupta G."/>
            <person name="Civerolo E.L."/>
        </authorList>
    </citation>
    <scope>NUCLEOTIDE SEQUENCE [LARGE SCALE GENOMIC DNA]</scope>
    <source>
        <strain evidence="2 3">PTSAPSY</strain>
    </source>
</reference>
<name>A0A0G3I295_LIBAF</name>
<dbReference type="Pfam" id="PF02049">
    <property type="entry name" value="FliE"/>
    <property type="match status" value="1"/>
</dbReference>
<dbReference type="GO" id="GO:0009288">
    <property type="term" value="C:bacterial-type flagellum"/>
    <property type="evidence" value="ECO:0007669"/>
    <property type="project" value="InterPro"/>
</dbReference>
<dbReference type="STRING" id="1277257.G293_01745"/>
<keyword evidence="2" id="KW-0966">Cell projection</keyword>
<keyword evidence="2" id="KW-0969">Cilium</keyword>
<dbReference type="KEGG" id="lau:G293_01745"/>
<dbReference type="GO" id="GO:0003774">
    <property type="term" value="F:cytoskeletal motor activity"/>
    <property type="evidence" value="ECO:0007669"/>
    <property type="project" value="InterPro"/>
</dbReference>
<protein>
    <submittedName>
        <fullName evidence="2">Flagellar hook-basal body protein FliE</fullName>
    </submittedName>
</protein>
<dbReference type="RefSeq" id="WP_200897314.1">
    <property type="nucleotide sequence ID" value="NZ_CP004021.1"/>
</dbReference>
<keyword evidence="3" id="KW-1185">Reference proteome</keyword>
<dbReference type="EMBL" id="CP004021">
    <property type="protein sequence ID" value="AKK19981.1"/>
    <property type="molecule type" value="Genomic_DNA"/>
</dbReference>